<keyword evidence="3" id="KW-0812">Transmembrane</keyword>
<feature type="transmembrane region" description="Helical" evidence="3">
    <location>
        <begin position="51"/>
        <end position="68"/>
    </location>
</feature>
<dbReference type="InterPro" id="IPR036259">
    <property type="entry name" value="MFS_trans_sf"/>
</dbReference>
<dbReference type="InterPro" id="IPR020846">
    <property type="entry name" value="MFS_dom"/>
</dbReference>
<evidence type="ECO:0000259" key="4">
    <source>
        <dbReference type="PROSITE" id="PS50850"/>
    </source>
</evidence>
<gene>
    <name evidence="5" type="ORF">SLS62_006687</name>
</gene>
<feature type="transmembrane region" description="Helical" evidence="3">
    <location>
        <begin position="343"/>
        <end position="369"/>
    </location>
</feature>
<evidence type="ECO:0000313" key="5">
    <source>
        <dbReference type="EMBL" id="KAK7751431.1"/>
    </source>
</evidence>
<feature type="transmembrane region" description="Helical" evidence="3">
    <location>
        <begin position="376"/>
        <end position="396"/>
    </location>
</feature>
<reference evidence="5 6" key="1">
    <citation type="submission" date="2024-02" db="EMBL/GenBank/DDBJ databases">
        <title>De novo assembly and annotation of 12 fungi associated with fruit tree decline syndrome in Ontario, Canada.</title>
        <authorList>
            <person name="Sulman M."/>
            <person name="Ellouze W."/>
            <person name="Ilyukhin E."/>
        </authorList>
    </citation>
    <scope>NUCLEOTIDE SEQUENCE [LARGE SCALE GENOMIC DNA]</scope>
    <source>
        <strain evidence="5 6">M11/M66-122</strain>
    </source>
</reference>
<keyword evidence="6" id="KW-1185">Reference proteome</keyword>
<dbReference type="PANTHER" id="PTHR11360:SF305">
    <property type="entry name" value="MAJOR FACILITATOR SUPERFAMILY (MFS) PROFILE DOMAIN-CONTAINING PROTEIN"/>
    <property type="match status" value="1"/>
</dbReference>
<keyword evidence="3" id="KW-1133">Transmembrane helix</keyword>
<dbReference type="Pfam" id="PF07690">
    <property type="entry name" value="MFS_1"/>
    <property type="match status" value="1"/>
</dbReference>
<name>A0AAN9YNY1_9PEZI</name>
<proteinExistence type="inferred from homology"/>
<feature type="transmembrane region" description="Helical" evidence="3">
    <location>
        <begin position="88"/>
        <end position="110"/>
    </location>
</feature>
<evidence type="ECO:0000313" key="6">
    <source>
        <dbReference type="Proteomes" id="UP001320420"/>
    </source>
</evidence>
<dbReference type="EMBL" id="JAKJXP020000050">
    <property type="protein sequence ID" value="KAK7751431.1"/>
    <property type="molecule type" value="Genomic_DNA"/>
</dbReference>
<dbReference type="PROSITE" id="PS50850">
    <property type="entry name" value="MFS"/>
    <property type="match status" value="1"/>
</dbReference>
<evidence type="ECO:0000256" key="2">
    <source>
        <dbReference type="ARBA" id="ARBA00006727"/>
    </source>
</evidence>
<protein>
    <recommendedName>
        <fullName evidence="4">Major facilitator superfamily (MFS) profile domain-containing protein</fullName>
    </recommendedName>
</protein>
<feature type="transmembrane region" description="Helical" evidence="3">
    <location>
        <begin position="251"/>
        <end position="269"/>
    </location>
</feature>
<comment type="similarity">
    <text evidence="2">Belongs to the major facilitator superfamily. Monocarboxylate porter (TC 2.A.1.13) family.</text>
</comment>
<evidence type="ECO:0000256" key="3">
    <source>
        <dbReference type="SAM" id="Phobius"/>
    </source>
</evidence>
<dbReference type="Gene3D" id="1.20.1250.20">
    <property type="entry name" value="MFS general substrate transporter like domains"/>
    <property type="match status" value="2"/>
</dbReference>
<dbReference type="InterPro" id="IPR011701">
    <property type="entry name" value="MFS"/>
</dbReference>
<keyword evidence="3" id="KW-0472">Membrane</keyword>
<dbReference type="GO" id="GO:0016020">
    <property type="term" value="C:membrane"/>
    <property type="evidence" value="ECO:0007669"/>
    <property type="project" value="UniProtKB-SubCell"/>
</dbReference>
<comment type="caution">
    <text evidence="5">The sequence shown here is derived from an EMBL/GenBank/DDBJ whole genome shotgun (WGS) entry which is preliminary data.</text>
</comment>
<comment type="subcellular location">
    <subcellularLocation>
        <location evidence="1">Membrane</location>
        <topology evidence="1">Multi-pass membrane protein</topology>
    </subcellularLocation>
</comment>
<feature type="transmembrane region" description="Helical" evidence="3">
    <location>
        <begin position="289"/>
        <end position="306"/>
    </location>
</feature>
<dbReference type="PANTHER" id="PTHR11360">
    <property type="entry name" value="MONOCARBOXYLATE TRANSPORTER"/>
    <property type="match status" value="1"/>
</dbReference>
<dbReference type="InterPro" id="IPR050327">
    <property type="entry name" value="Proton-linked_MCT"/>
</dbReference>
<organism evidence="5 6">
    <name type="scientific">Diatrype stigma</name>
    <dbReference type="NCBI Taxonomy" id="117547"/>
    <lineage>
        <taxon>Eukaryota</taxon>
        <taxon>Fungi</taxon>
        <taxon>Dikarya</taxon>
        <taxon>Ascomycota</taxon>
        <taxon>Pezizomycotina</taxon>
        <taxon>Sordariomycetes</taxon>
        <taxon>Xylariomycetidae</taxon>
        <taxon>Xylariales</taxon>
        <taxon>Diatrypaceae</taxon>
        <taxon>Diatrype</taxon>
    </lineage>
</organism>
<feature type="transmembrane region" description="Helical" evidence="3">
    <location>
        <begin position="318"/>
        <end position="337"/>
    </location>
</feature>
<dbReference type="SUPFAM" id="SSF103473">
    <property type="entry name" value="MFS general substrate transporter"/>
    <property type="match status" value="1"/>
</dbReference>
<dbReference type="GO" id="GO:0022857">
    <property type="term" value="F:transmembrane transporter activity"/>
    <property type="evidence" value="ECO:0007669"/>
    <property type="project" value="InterPro"/>
</dbReference>
<accession>A0AAN9YNY1</accession>
<feature type="domain" description="Major facilitator superfamily (MFS) profile" evidence="4">
    <location>
        <begin position="252"/>
        <end position="446"/>
    </location>
</feature>
<dbReference type="Proteomes" id="UP001320420">
    <property type="component" value="Unassembled WGS sequence"/>
</dbReference>
<feature type="transmembrane region" description="Helical" evidence="3">
    <location>
        <begin position="179"/>
        <end position="199"/>
    </location>
</feature>
<feature type="transmembrane region" description="Helical" evidence="3">
    <location>
        <begin position="147"/>
        <end position="167"/>
    </location>
</feature>
<feature type="transmembrane region" description="Helical" evidence="3">
    <location>
        <begin position="122"/>
        <end position="141"/>
    </location>
</feature>
<feature type="transmembrane region" description="Helical" evidence="3">
    <location>
        <begin position="416"/>
        <end position="436"/>
    </location>
</feature>
<feature type="transmembrane region" description="Helical" evidence="3">
    <location>
        <begin position="211"/>
        <end position="231"/>
    </location>
</feature>
<sequence>MATSTTTAIELEQRRPAATHREVPANITTSDDVDPVFQASQLADSEVPEGGYGWVVVGCCAVLSWWVIGTSYSWGVIQGALVEDGLSTAATLSFVGSLGPTMLAAVAILNSRLMRALGARNTGLLGIALVGCAEILSSFAVGSLPGLFVTEGALLGFGYGLCFIIISSTTAQYFSRKRGLANGVVFAGGGLGGAILSLALDPLIRNAGPAWTFRVLGIATLATGLPAAWLIRERTPMRRAGFVEWGLFKDIRFVLVVLAGAVGTFPLFVPPFFVPLYAKALGLPSSTGAGLLAAFNFASAVGRVVCGMLCDSFGPLNALLLSLSVCAISMLVVWPVSQSLAPLAIFVIVNGLANGGFFSTMPTVVGNVFGSARVSVAMGMIVTSWAGGYLMGAPIAGYLLEAYGGTDAGFQAYRPAMFYAGSMALGAAGLVQGVRFRMSRNFFAKL</sequence>
<evidence type="ECO:0000256" key="1">
    <source>
        <dbReference type="ARBA" id="ARBA00004141"/>
    </source>
</evidence>
<dbReference type="AlphaFoldDB" id="A0AAN9YNY1"/>